<dbReference type="EMBL" id="LR783086">
    <property type="protein sequence ID" value="CAB3223273.1"/>
    <property type="molecule type" value="mRNA"/>
</dbReference>
<accession>A0A6F9D7I5</accession>
<dbReference type="PROSITE" id="PS00149">
    <property type="entry name" value="SULFATASE_2"/>
    <property type="match status" value="1"/>
</dbReference>
<dbReference type="InterPro" id="IPR000917">
    <property type="entry name" value="Sulfatase_N"/>
</dbReference>
<name>A0A6F9D7I5_9ASCI</name>
<evidence type="ECO:0000259" key="7">
    <source>
        <dbReference type="Pfam" id="PF00884"/>
    </source>
</evidence>
<evidence type="ECO:0000256" key="6">
    <source>
        <dbReference type="ARBA" id="ARBA00022837"/>
    </source>
</evidence>
<dbReference type="InterPro" id="IPR024607">
    <property type="entry name" value="Sulfatase_CS"/>
</dbReference>
<reference evidence="8" key="1">
    <citation type="submission" date="2020-04" db="EMBL/GenBank/DDBJ databases">
        <authorList>
            <person name="Neveu A P."/>
        </authorList>
    </citation>
    <scope>NUCLEOTIDE SEQUENCE</scope>
    <source>
        <tissue evidence="8">Whole embryo</tissue>
    </source>
</reference>
<evidence type="ECO:0000256" key="1">
    <source>
        <dbReference type="ARBA" id="ARBA00001913"/>
    </source>
</evidence>
<evidence type="ECO:0000256" key="5">
    <source>
        <dbReference type="ARBA" id="ARBA00022801"/>
    </source>
</evidence>
<feature type="domain" description="Sulfatase N-terminal" evidence="7">
    <location>
        <begin position="36"/>
        <end position="187"/>
    </location>
</feature>
<dbReference type="Pfam" id="PF00884">
    <property type="entry name" value="Sulfatase"/>
    <property type="match status" value="1"/>
</dbReference>
<keyword evidence="4" id="KW-0732">Signal</keyword>
<dbReference type="PROSITE" id="PS00523">
    <property type="entry name" value="SULFATASE_1"/>
    <property type="match status" value="1"/>
</dbReference>
<keyword evidence="6" id="KW-0106">Calcium</keyword>
<evidence type="ECO:0000256" key="4">
    <source>
        <dbReference type="ARBA" id="ARBA00022729"/>
    </source>
</evidence>
<comment type="cofactor">
    <cofactor evidence="1">
        <name>Ca(2+)</name>
        <dbReference type="ChEBI" id="CHEBI:29108"/>
    </cofactor>
</comment>
<evidence type="ECO:0000256" key="3">
    <source>
        <dbReference type="ARBA" id="ARBA00022723"/>
    </source>
</evidence>
<evidence type="ECO:0000313" key="8">
    <source>
        <dbReference type="EMBL" id="CAB3223273.1"/>
    </source>
</evidence>
<sequence length="200" mass="22108">MVIAVKILFTVFASSFIYFGHAISIFEKNPGTSERPNFVILFADDIGWGDFGANWNPNKDVTPNLNNMAEEGLRLTDFHAGSSVCTPSRAALLTGRLGLRTGVIENFVQDSMGGLPVNETTIAEVLKESGYYTGMIGKWHLGMTRDFHPSSRGLDYYYGLPYSNDMGCVDVPTYNRPECKECPTQVFNRKSTDTAEPIGK</sequence>
<dbReference type="PANTHER" id="PTHR42693">
    <property type="entry name" value="ARYLSULFATASE FAMILY MEMBER"/>
    <property type="match status" value="1"/>
</dbReference>
<dbReference type="InterPro" id="IPR050738">
    <property type="entry name" value="Sulfatase"/>
</dbReference>
<dbReference type="GO" id="GO:0046872">
    <property type="term" value="F:metal ion binding"/>
    <property type="evidence" value="ECO:0007669"/>
    <property type="project" value="UniProtKB-KW"/>
</dbReference>
<evidence type="ECO:0000256" key="2">
    <source>
        <dbReference type="ARBA" id="ARBA00008779"/>
    </source>
</evidence>
<organism evidence="8">
    <name type="scientific">Phallusia mammillata</name>
    <dbReference type="NCBI Taxonomy" id="59560"/>
    <lineage>
        <taxon>Eukaryota</taxon>
        <taxon>Metazoa</taxon>
        <taxon>Chordata</taxon>
        <taxon>Tunicata</taxon>
        <taxon>Ascidiacea</taxon>
        <taxon>Phlebobranchia</taxon>
        <taxon>Ascidiidae</taxon>
        <taxon>Phallusia</taxon>
    </lineage>
</organism>
<dbReference type="PANTHER" id="PTHR42693:SF42">
    <property type="entry name" value="ARYLSULFATASE G"/>
    <property type="match status" value="1"/>
</dbReference>
<dbReference type="InterPro" id="IPR017850">
    <property type="entry name" value="Alkaline_phosphatase_core_sf"/>
</dbReference>
<proteinExistence type="evidence at transcript level"/>
<dbReference type="GO" id="GO:0004065">
    <property type="term" value="F:arylsulfatase activity"/>
    <property type="evidence" value="ECO:0007669"/>
    <property type="project" value="TreeGrafter"/>
</dbReference>
<dbReference type="AlphaFoldDB" id="A0A6F9D7I5"/>
<dbReference type="Gene3D" id="3.40.720.10">
    <property type="entry name" value="Alkaline Phosphatase, subunit A"/>
    <property type="match status" value="1"/>
</dbReference>
<keyword evidence="3" id="KW-0479">Metal-binding</keyword>
<protein>
    <submittedName>
        <fullName evidence="8">Arylsulfatase G-like</fullName>
    </submittedName>
</protein>
<comment type="similarity">
    <text evidence="2">Belongs to the sulfatase family.</text>
</comment>
<dbReference type="SUPFAM" id="SSF53649">
    <property type="entry name" value="Alkaline phosphatase-like"/>
    <property type="match status" value="1"/>
</dbReference>
<keyword evidence="5" id="KW-0378">Hydrolase</keyword>
<gene>
    <name evidence="8" type="primary">Arsg-005</name>
</gene>